<evidence type="ECO:0000313" key="12">
    <source>
        <dbReference type="EMBL" id="TRY87348.1"/>
    </source>
</evidence>
<feature type="transmembrane region" description="Helical" evidence="11">
    <location>
        <begin position="169"/>
        <end position="192"/>
    </location>
</feature>
<evidence type="ECO:0000256" key="11">
    <source>
        <dbReference type="SAM" id="Phobius"/>
    </source>
</evidence>
<dbReference type="InterPro" id="IPR004031">
    <property type="entry name" value="PMP22/EMP/MP20/Claudin"/>
</dbReference>
<sequence>MLSTAQMQIYSYHQNNERVFVHKHRETSENSFGRTHTQTSALVTAAGSFPHPRRISKGFHSEIGLSSSSKTQEVPKKPDSRNEESDPELHPLEVYLRGDTVRDQLQVCSFSDGKHGAAGRRSNSGCLWLALWDPGVLWEGLWMSCLSQWGRLQCKVYDSGLALSPSAQISRGLCVLSLLLCFLALPLCVSGLKCTRCLGDAQQFKARLARFGAALFLLAAFCFLSPVCWTAYDVIRDFYDPNVAAPLKRELGPALYLGWIVAVLMLVGGALLFLGSASPAIRATPALGKGGKVKTPATVESKPEKVFV</sequence>
<reference evidence="12 13" key="1">
    <citation type="journal article" date="2019" name="Sci. Data">
        <title>Hybrid genome assembly and annotation of Danionella translucida.</title>
        <authorList>
            <person name="Kadobianskyi M."/>
            <person name="Schulze L."/>
            <person name="Schuelke M."/>
            <person name="Judkewitz B."/>
        </authorList>
    </citation>
    <scope>NUCLEOTIDE SEQUENCE [LARGE SCALE GENOMIC DNA]</scope>
    <source>
        <strain evidence="12 13">Bolton</strain>
    </source>
</reference>
<evidence type="ECO:0000256" key="10">
    <source>
        <dbReference type="SAM" id="MobiDB-lite"/>
    </source>
</evidence>
<evidence type="ECO:0000256" key="2">
    <source>
        <dbReference type="ARBA" id="ARBA00004651"/>
    </source>
</evidence>
<name>A0A553QBN9_9TELE</name>
<feature type="transmembrane region" description="Helical" evidence="11">
    <location>
        <begin position="255"/>
        <end position="274"/>
    </location>
</feature>
<dbReference type="STRING" id="623744.A0A553QBN9"/>
<dbReference type="Proteomes" id="UP000316079">
    <property type="component" value="Unassembled WGS sequence"/>
</dbReference>
<feature type="transmembrane region" description="Helical" evidence="11">
    <location>
        <begin position="213"/>
        <end position="235"/>
    </location>
</feature>
<organism evidence="12 13">
    <name type="scientific">Danionella cerebrum</name>
    <dbReference type="NCBI Taxonomy" id="2873325"/>
    <lineage>
        <taxon>Eukaryota</taxon>
        <taxon>Metazoa</taxon>
        <taxon>Chordata</taxon>
        <taxon>Craniata</taxon>
        <taxon>Vertebrata</taxon>
        <taxon>Euteleostomi</taxon>
        <taxon>Actinopterygii</taxon>
        <taxon>Neopterygii</taxon>
        <taxon>Teleostei</taxon>
        <taxon>Ostariophysi</taxon>
        <taxon>Cypriniformes</taxon>
        <taxon>Danionidae</taxon>
        <taxon>Danioninae</taxon>
        <taxon>Danionella</taxon>
    </lineage>
</organism>
<dbReference type="InterPro" id="IPR017974">
    <property type="entry name" value="Claudin_CS"/>
</dbReference>
<dbReference type="GO" id="GO:0005886">
    <property type="term" value="C:plasma membrane"/>
    <property type="evidence" value="ECO:0007669"/>
    <property type="project" value="UniProtKB-SubCell"/>
</dbReference>
<gene>
    <name evidence="12" type="ORF">DNTS_017216</name>
</gene>
<protein>
    <submittedName>
        <fullName evidence="12">Uncharacterized protein</fullName>
    </submittedName>
</protein>
<dbReference type="PANTHER" id="PTHR12002">
    <property type="entry name" value="CLAUDIN"/>
    <property type="match status" value="1"/>
</dbReference>
<dbReference type="GO" id="GO:0005923">
    <property type="term" value="C:bicellular tight junction"/>
    <property type="evidence" value="ECO:0007669"/>
    <property type="project" value="UniProtKB-SubCell"/>
</dbReference>
<dbReference type="Pfam" id="PF00822">
    <property type="entry name" value="PMP22_Claudin"/>
    <property type="match status" value="1"/>
</dbReference>
<dbReference type="OrthoDB" id="8895943at2759"/>
<evidence type="ECO:0000256" key="5">
    <source>
        <dbReference type="ARBA" id="ARBA00022475"/>
    </source>
</evidence>
<evidence type="ECO:0000256" key="7">
    <source>
        <dbReference type="ARBA" id="ARBA00022949"/>
    </source>
</evidence>
<evidence type="ECO:0000256" key="9">
    <source>
        <dbReference type="ARBA" id="ARBA00023136"/>
    </source>
</evidence>
<keyword evidence="6 11" id="KW-0812">Transmembrane</keyword>
<keyword evidence="8 11" id="KW-1133">Transmembrane helix</keyword>
<keyword evidence="7" id="KW-0965">Cell junction</keyword>
<proteinExistence type="inferred from homology"/>
<keyword evidence="4" id="KW-0796">Tight junction</keyword>
<dbReference type="PRINTS" id="PR01077">
    <property type="entry name" value="CLAUDIN"/>
</dbReference>
<comment type="caution">
    <text evidence="12">The sequence shown here is derived from an EMBL/GenBank/DDBJ whole genome shotgun (WGS) entry which is preliminary data.</text>
</comment>
<evidence type="ECO:0000256" key="8">
    <source>
        <dbReference type="ARBA" id="ARBA00022989"/>
    </source>
</evidence>
<dbReference type="PROSITE" id="PS01346">
    <property type="entry name" value="CLAUDIN"/>
    <property type="match status" value="1"/>
</dbReference>
<keyword evidence="13" id="KW-1185">Reference proteome</keyword>
<evidence type="ECO:0000256" key="6">
    <source>
        <dbReference type="ARBA" id="ARBA00022692"/>
    </source>
</evidence>
<dbReference type="EMBL" id="SRMA01026137">
    <property type="protein sequence ID" value="TRY87348.1"/>
    <property type="molecule type" value="Genomic_DNA"/>
</dbReference>
<evidence type="ECO:0000256" key="4">
    <source>
        <dbReference type="ARBA" id="ARBA00022427"/>
    </source>
</evidence>
<dbReference type="AlphaFoldDB" id="A0A553QBN9"/>
<dbReference type="Gene3D" id="1.20.140.150">
    <property type="match status" value="1"/>
</dbReference>
<feature type="region of interest" description="Disordered" evidence="10">
    <location>
        <begin position="60"/>
        <end position="89"/>
    </location>
</feature>
<feature type="compositionally biased region" description="Basic and acidic residues" evidence="10">
    <location>
        <begin position="73"/>
        <end position="89"/>
    </location>
</feature>
<comment type="similarity">
    <text evidence="3">Belongs to the claudin family.</text>
</comment>
<dbReference type="GO" id="GO:0005198">
    <property type="term" value="F:structural molecule activity"/>
    <property type="evidence" value="ECO:0007669"/>
    <property type="project" value="InterPro"/>
</dbReference>
<keyword evidence="9 11" id="KW-0472">Membrane</keyword>
<accession>A0A553QBN9</accession>
<evidence type="ECO:0000256" key="1">
    <source>
        <dbReference type="ARBA" id="ARBA00004435"/>
    </source>
</evidence>
<comment type="subcellular location">
    <subcellularLocation>
        <location evidence="1">Cell junction</location>
        <location evidence="1">Tight junction</location>
    </subcellularLocation>
    <subcellularLocation>
        <location evidence="2">Cell membrane</location>
        <topology evidence="2">Multi-pass membrane protein</topology>
    </subcellularLocation>
</comment>
<evidence type="ECO:0000313" key="13">
    <source>
        <dbReference type="Proteomes" id="UP000316079"/>
    </source>
</evidence>
<keyword evidence="5" id="KW-1003">Cell membrane</keyword>
<evidence type="ECO:0000256" key="3">
    <source>
        <dbReference type="ARBA" id="ARBA00008295"/>
    </source>
</evidence>
<dbReference type="InterPro" id="IPR006187">
    <property type="entry name" value="Claudin"/>
</dbReference>